<reference evidence="1 2" key="2">
    <citation type="journal article" date="2022" name="Mol. Ecol. Resour.">
        <title>The genomes of chicory, endive, great burdock and yacon provide insights into Asteraceae paleo-polyploidization history and plant inulin production.</title>
        <authorList>
            <person name="Fan W."/>
            <person name="Wang S."/>
            <person name="Wang H."/>
            <person name="Wang A."/>
            <person name="Jiang F."/>
            <person name="Liu H."/>
            <person name="Zhao H."/>
            <person name="Xu D."/>
            <person name="Zhang Y."/>
        </authorList>
    </citation>
    <scope>NUCLEOTIDE SEQUENCE [LARGE SCALE GENOMIC DNA]</scope>
    <source>
        <strain evidence="2">cv. Niubang</strain>
    </source>
</reference>
<gene>
    <name evidence="1" type="ORF">L6452_09103</name>
</gene>
<proteinExistence type="predicted"/>
<reference evidence="2" key="1">
    <citation type="journal article" date="2022" name="Mol. Ecol. Resour.">
        <title>The genomes of chicory, endive, great burdock and yacon provide insights into Asteraceae palaeo-polyploidization history and plant inulin production.</title>
        <authorList>
            <person name="Fan W."/>
            <person name="Wang S."/>
            <person name="Wang H."/>
            <person name="Wang A."/>
            <person name="Jiang F."/>
            <person name="Liu H."/>
            <person name="Zhao H."/>
            <person name="Xu D."/>
            <person name="Zhang Y."/>
        </authorList>
    </citation>
    <scope>NUCLEOTIDE SEQUENCE [LARGE SCALE GENOMIC DNA]</scope>
    <source>
        <strain evidence="2">cv. Niubang</strain>
    </source>
</reference>
<evidence type="ECO:0000313" key="2">
    <source>
        <dbReference type="Proteomes" id="UP001055879"/>
    </source>
</evidence>
<protein>
    <submittedName>
        <fullName evidence="1">Uncharacterized protein</fullName>
    </submittedName>
</protein>
<dbReference type="Proteomes" id="UP001055879">
    <property type="component" value="Linkage Group LG03"/>
</dbReference>
<accession>A0ACB9DJ22</accession>
<name>A0ACB9DJ22_ARCLA</name>
<sequence length="202" mass="22922">MQIEVFDHLACISEYIISAKFSDVSGEAWFSIFNEEAETLLGCSNDELAEMKAHEEGTNFRLQLDKAKWIPFLFRVLVAPTEYDNVKRQKLNVVAIAPVNFAGLASHQLDGTAMSNEFASLLTKHNSEVNDHDRYVAYTPSRESGWPDRFSEKMEIVNRNQDFDPLEQNILFNTKDNSWGTSCSFSLCIENNRLVSQSGLVL</sequence>
<comment type="caution">
    <text evidence="1">The sequence shown here is derived from an EMBL/GenBank/DDBJ whole genome shotgun (WGS) entry which is preliminary data.</text>
</comment>
<organism evidence="1 2">
    <name type="scientific">Arctium lappa</name>
    <name type="common">Greater burdock</name>
    <name type="synonym">Lappa major</name>
    <dbReference type="NCBI Taxonomy" id="4217"/>
    <lineage>
        <taxon>Eukaryota</taxon>
        <taxon>Viridiplantae</taxon>
        <taxon>Streptophyta</taxon>
        <taxon>Embryophyta</taxon>
        <taxon>Tracheophyta</taxon>
        <taxon>Spermatophyta</taxon>
        <taxon>Magnoliopsida</taxon>
        <taxon>eudicotyledons</taxon>
        <taxon>Gunneridae</taxon>
        <taxon>Pentapetalae</taxon>
        <taxon>asterids</taxon>
        <taxon>campanulids</taxon>
        <taxon>Asterales</taxon>
        <taxon>Asteraceae</taxon>
        <taxon>Carduoideae</taxon>
        <taxon>Cardueae</taxon>
        <taxon>Arctiinae</taxon>
        <taxon>Arctium</taxon>
    </lineage>
</organism>
<evidence type="ECO:0000313" key="1">
    <source>
        <dbReference type="EMBL" id="KAI3746664.1"/>
    </source>
</evidence>
<dbReference type="EMBL" id="CM042049">
    <property type="protein sequence ID" value="KAI3746664.1"/>
    <property type="molecule type" value="Genomic_DNA"/>
</dbReference>
<keyword evidence="2" id="KW-1185">Reference proteome</keyword>